<dbReference type="EMBL" id="SRLO01000386">
    <property type="protein sequence ID" value="TNN58214.1"/>
    <property type="molecule type" value="Genomic_DNA"/>
</dbReference>
<organism evidence="2 3">
    <name type="scientific">Liparis tanakae</name>
    <name type="common">Tanaka's snailfish</name>
    <dbReference type="NCBI Taxonomy" id="230148"/>
    <lineage>
        <taxon>Eukaryota</taxon>
        <taxon>Metazoa</taxon>
        <taxon>Chordata</taxon>
        <taxon>Craniata</taxon>
        <taxon>Vertebrata</taxon>
        <taxon>Euteleostomi</taxon>
        <taxon>Actinopterygii</taxon>
        <taxon>Neopterygii</taxon>
        <taxon>Teleostei</taxon>
        <taxon>Neoteleostei</taxon>
        <taxon>Acanthomorphata</taxon>
        <taxon>Eupercaria</taxon>
        <taxon>Perciformes</taxon>
        <taxon>Cottioidei</taxon>
        <taxon>Cottales</taxon>
        <taxon>Liparidae</taxon>
        <taxon>Liparis</taxon>
    </lineage>
</organism>
<sequence>MAYEKEQMYSTSSVEKDGGDHAELKLPRLLLLTCSTLTRTMELVTCPYSSCCLAMKDRLMSVQATMPGRPLKKSLKSNHLPTRGLNSMPIM</sequence>
<accession>A0A4Z2H045</accession>
<keyword evidence="3" id="KW-1185">Reference proteome</keyword>
<dbReference type="Proteomes" id="UP000314294">
    <property type="component" value="Unassembled WGS sequence"/>
</dbReference>
<protein>
    <submittedName>
        <fullName evidence="2">Uncharacterized protein</fullName>
    </submittedName>
</protein>
<gene>
    <name evidence="2" type="ORF">EYF80_031574</name>
</gene>
<name>A0A4Z2H045_9TELE</name>
<dbReference type="AlphaFoldDB" id="A0A4Z2H045"/>
<proteinExistence type="predicted"/>
<evidence type="ECO:0000313" key="2">
    <source>
        <dbReference type="EMBL" id="TNN58214.1"/>
    </source>
</evidence>
<feature type="region of interest" description="Disordered" evidence="1">
    <location>
        <begin position="68"/>
        <end position="91"/>
    </location>
</feature>
<evidence type="ECO:0000256" key="1">
    <source>
        <dbReference type="SAM" id="MobiDB-lite"/>
    </source>
</evidence>
<evidence type="ECO:0000313" key="3">
    <source>
        <dbReference type="Proteomes" id="UP000314294"/>
    </source>
</evidence>
<reference evidence="2 3" key="1">
    <citation type="submission" date="2019-03" db="EMBL/GenBank/DDBJ databases">
        <title>First draft genome of Liparis tanakae, snailfish: a comprehensive survey of snailfish specific genes.</title>
        <authorList>
            <person name="Kim W."/>
            <person name="Song I."/>
            <person name="Jeong J.-H."/>
            <person name="Kim D."/>
            <person name="Kim S."/>
            <person name="Ryu S."/>
            <person name="Song J.Y."/>
            <person name="Lee S.K."/>
        </authorList>
    </citation>
    <scope>NUCLEOTIDE SEQUENCE [LARGE SCALE GENOMIC DNA]</scope>
    <source>
        <tissue evidence="2">Muscle</tissue>
    </source>
</reference>
<comment type="caution">
    <text evidence="2">The sequence shown here is derived from an EMBL/GenBank/DDBJ whole genome shotgun (WGS) entry which is preliminary data.</text>
</comment>